<evidence type="ECO:0000256" key="1">
    <source>
        <dbReference type="SAM" id="MobiDB-lite"/>
    </source>
</evidence>
<organism evidence="2 3">
    <name type="scientific">Cryptolaemus montrouzieri</name>
    <dbReference type="NCBI Taxonomy" id="559131"/>
    <lineage>
        <taxon>Eukaryota</taxon>
        <taxon>Metazoa</taxon>
        <taxon>Ecdysozoa</taxon>
        <taxon>Arthropoda</taxon>
        <taxon>Hexapoda</taxon>
        <taxon>Insecta</taxon>
        <taxon>Pterygota</taxon>
        <taxon>Neoptera</taxon>
        <taxon>Endopterygota</taxon>
        <taxon>Coleoptera</taxon>
        <taxon>Polyphaga</taxon>
        <taxon>Cucujiformia</taxon>
        <taxon>Coccinelloidea</taxon>
        <taxon>Coccinellidae</taxon>
        <taxon>Scymninae</taxon>
        <taxon>Scymnini</taxon>
        <taxon>Cryptolaemus</taxon>
    </lineage>
</organism>
<dbReference type="AlphaFoldDB" id="A0ABD2NST6"/>
<dbReference type="Proteomes" id="UP001516400">
    <property type="component" value="Unassembled WGS sequence"/>
</dbReference>
<accession>A0ABD2NST6</accession>
<name>A0ABD2NST6_9CUCU</name>
<keyword evidence="3" id="KW-1185">Reference proteome</keyword>
<protein>
    <submittedName>
        <fullName evidence="2">Uncharacterized protein</fullName>
    </submittedName>
</protein>
<dbReference type="EMBL" id="JABFTP020000144">
    <property type="protein sequence ID" value="KAL3281776.1"/>
    <property type="molecule type" value="Genomic_DNA"/>
</dbReference>
<comment type="caution">
    <text evidence="2">The sequence shown here is derived from an EMBL/GenBank/DDBJ whole genome shotgun (WGS) entry which is preliminary data.</text>
</comment>
<proteinExistence type="predicted"/>
<evidence type="ECO:0000313" key="3">
    <source>
        <dbReference type="Proteomes" id="UP001516400"/>
    </source>
</evidence>
<evidence type="ECO:0000313" key="2">
    <source>
        <dbReference type="EMBL" id="KAL3281776.1"/>
    </source>
</evidence>
<gene>
    <name evidence="2" type="ORF">HHI36_004977</name>
</gene>
<feature type="region of interest" description="Disordered" evidence="1">
    <location>
        <begin position="118"/>
        <end position="138"/>
    </location>
</feature>
<sequence length="301" mass="34459">MKPLITIGLARYAADKIVSIRSKGRMPARVSDLIRDLGLTKHGNDGRRDDVAAYSTICKNGGSSIMFNQIKNKLTSQSNKPGNWKEKLTPNIERKNMQNFEDMHKKQETIMNRMLLLGDENTPTPKSDKMSGKKKQRKFSEIANDKFKRLTNHLTIGTALNKVGPNQTEFSGRATKQKQLWLFVSQVKDEVSEEVIRRYLVEKLELNSEEEVSVKLLGTYHKTKNIKCFQIGVEFKHKKVIYDSKFWPSGVASGRYNLNKERGQLSKPENFQFQTSENFQPGLTTKIMTPFINKINLICIV</sequence>
<reference evidence="2 3" key="1">
    <citation type="journal article" date="2021" name="BMC Biol.">
        <title>Horizontally acquired antibacterial genes associated with adaptive radiation of ladybird beetles.</title>
        <authorList>
            <person name="Li H.S."/>
            <person name="Tang X.F."/>
            <person name="Huang Y.H."/>
            <person name="Xu Z.Y."/>
            <person name="Chen M.L."/>
            <person name="Du X.Y."/>
            <person name="Qiu B.Y."/>
            <person name="Chen P.T."/>
            <person name="Zhang W."/>
            <person name="Slipinski A."/>
            <person name="Escalona H.E."/>
            <person name="Waterhouse R.M."/>
            <person name="Zwick A."/>
            <person name="Pang H."/>
        </authorList>
    </citation>
    <scope>NUCLEOTIDE SEQUENCE [LARGE SCALE GENOMIC DNA]</scope>
    <source>
        <strain evidence="2">SYSU2018</strain>
    </source>
</reference>